<evidence type="ECO:0000313" key="3">
    <source>
        <dbReference type="WBParaSite" id="HPBE_0001730501-mRNA-1"/>
    </source>
</evidence>
<protein>
    <submittedName>
        <fullName evidence="3">TonB-dependent receptor</fullName>
    </submittedName>
</protein>
<evidence type="ECO:0000313" key="1">
    <source>
        <dbReference type="EMBL" id="VDP08505.1"/>
    </source>
</evidence>
<reference evidence="3" key="2">
    <citation type="submission" date="2019-09" db="UniProtKB">
        <authorList>
            <consortium name="WormBaseParasite"/>
        </authorList>
    </citation>
    <scope>IDENTIFICATION</scope>
</reference>
<evidence type="ECO:0000313" key="2">
    <source>
        <dbReference type="Proteomes" id="UP000050761"/>
    </source>
</evidence>
<dbReference type="EMBL" id="UZAH01029925">
    <property type="protein sequence ID" value="VDP08505.1"/>
    <property type="molecule type" value="Genomic_DNA"/>
</dbReference>
<proteinExistence type="predicted"/>
<dbReference type="WBParaSite" id="HPBE_0001730501-mRNA-1">
    <property type="protein sequence ID" value="HPBE_0001730501-mRNA-1"/>
    <property type="gene ID" value="HPBE_0001730501"/>
</dbReference>
<dbReference type="AlphaFoldDB" id="A0A183G6H5"/>
<dbReference type="Proteomes" id="UP000050761">
    <property type="component" value="Unassembled WGS sequence"/>
</dbReference>
<keyword evidence="2" id="KW-1185">Reference proteome</keyword>
<name>A0A183G6H5_HELPZ</name>
<gene>
    <name evidence="1" type="ORF">HPBE_LOCUS17304</name>
</gene>
<accession>A0A183G6H5</accession>
<organism evidence="2 3">
    <name type="scientific">Heligmosomoides polygyrus</name>
    <name type="common">Parasitic roundworm</name>
    <dbReference type="NCBI Taxonomy" id="6339"/>
    <lineage>
        <taxon>Eukaryota</taxon>
        <taxon>Metazoa</taxon>
        <taxon>Ecdysozoa</taxon>
        <taxon>Nematoda</taxon>
        <taxon>Chromadorea</taxon>
        <taxon>Rhabditida</taxon>
        <taxon>Rhabditina</taxon>
        <taxon>Rhabditomorpha</taxon>
        <taxon>Strongyloidea</taxon>
        <taxon>Heligmosomidae</taxon>
        <taxon>Heligmosomoides</taxon>
    </lineage>
</organism>
<reference evidence="1 2" key="1">
    <citation type="submission" date="2018-11" db="EMBL/GenBank/DDBJ databases">
        <authorList>
            <consortium name="Pathogen Informatics"/>
        </authorList>
    </citation>
    <scope>NUCLEOTIDE SEQUENCE [LARGE SCALE GENOMIC DNA]</scope>
</reference>
<sequence length="89" mass="9656">MVSLPIQFSSRTKTVFGTDFCICEVNQMPNLEAVEIEANGRASDQFNRNFGYADGRRNGAVLERKIPNSGAIPLSVSMIAATVTTNANM</sequence>
<accession>A0A3P8BPX5</accession>